<gene>
    <name evidence="1" type="ORF">ACFSDX_20285</name>
</gene>
<keyword evidence="2" id="KW-1185">Reference proteome</keyword>
<organism evidence="1 2">
    <name type="scientific">Hymenobacter bucti</name>
    <dbReference type="NCBI Taxonomy" id="1844114"/>
    <lineage>
        <taxon>Bacteria</taxon>
        <taxon>Pseudomonadati</taxon>
        <taxon>Bacteroidota</taxon>
        <taxon>Cytophagia</taxon>
        <taxon>Cytophagales</taxon>
        <taxon>Hymenobacteraceae</taxon>
        <taxon>Hymenobacter</taxon>
    </lineage>
</organism>
<dbReference type="EMBL" id="JBHUFD010000018">
    <property type="protein sequence ID" value="MFD1874786.1"/>
    <property type="molecule type" value="Genomic_DNA"/>
</dbReference>
<reference evidence="2" key="1">
    <citation type="journal article" date="2019" name="Int. J. Syst. Evol. Microbiol.">
        <title>The Global Catalogue of Microorganisms (GCM) 10K type strain sequencing project: providing services to taxonomists for standard genome sequencing and annotation.</title>
        <authorList>
            <consortium name="The Broad Institute Genomics Platform"/>
            <consortium name="The Broad Institute Genome Sequencing Center for Infectious Disease"/>
            <person name="Wu L."/>
            <person name="Ma J."/>
        </authorList>
    </citation>
    <scope>NUCLEOTIDE SEQUENCE [LARGE SCALE GENOMIC DNA]</scope>
    <source>
        <strain evidence="2">CGMCC 1.15795</strain>
    </source>
</reference>
<dbReference type="Gene3D" id="3.40.630.30">
    <property type="match status" value="1"/>
</dbReference>
<evidence type="ECO:0008006" key="3">
    <source>
        <dbReference type="Google" id="ProtNLM"/>
    </source>
</evidence>
<dbReference type="InterPro" id="IPR016181">
    <property type="entry name" value="Acyl_CoA_acyltransferase"/>
</dbReference>
<protein>
    <recommendedName>
        <fullName evidence="3">N-acetyltransferase domain-containing protein</fullName>
    </recommendedName>
</protein>
<name>A0ABW4QYU2_9BACT</name>
<accession>A0ABW4QYU2</accession>
<dbReference type="RefSeq" id="WP_382316890.1">
    <property type="nucleotide sequence ID" value="NZ_JBHUFD010000018.1"/>
</dbReference>
<evidence type="ECO:0000313" key="1">
    <source>
        <dbReference type="EMBL" id="MFD1874786.1"/>
    </source>
</evidence>
<sequence length="358" mass="40852">MSVFLDRLPYTGELPASFDTVGRQPYAGLGYAPDDESAAELCAQLAATHDIVFYTDHWNMRLAGLFPKAGGEVAYFGFWETSGALLLNQVAFDQLYQDAAARGFRVVQGPLHFSTYFRYRLRLGAVPSWRQFNREPVNPPYYPGMLEELGFQPALTFESHHLLAQDVPLVYEQQRTVQEQLHQLPFEFIALTPPVWDELEDEIFELIQQIFGQNPAYRAVSKAQFRVLYNHAYAEGLCPHASVLFRHQPSGRLAALSLCQPNYHALGRAISEHPVYARDYPRLTTRTLLAKTVGVHPDFQGQGLQALLAAYAMQEFRAHYDDVIFCLMRRDNRSLRFLKNLPTEVAHYALFEREVSSE</sequence>
<comment type="caution">
    <text evidence="1">The sequence shown here is derived from an EMBL/GenBank/DDBJ whole genome shotgun (WGS) entry which is preliminary data.</text>
</comment>
<proteinExistence type="predicted"/>
<evidence type="ECO:0000313" key="2">
    <source>
        <dbReference type="Proteomes" id="UP001597197"/>
    </source>
</evidence>
<dbReference type="SUPFAM" id="SSF55729">
    <property type="entry name" value="Acyl-CoA N-acyltransferases (Nat)"/>
    <property type="match status" value="1"/>
</dbReference>
<dbReference type="Proteomes" id="UP001597197">
    <property type="component" value="Unassembled WGS sequence"/>
</dbReference>